<proteinExistence type="predicted"/>
<protein>
    <submittedName>
        <fullName evidence="8">MMPL family transporter</fullName>
    </submittedName>
</protein>
<accession>A0ABW0N252</accession>
<dbReference type="PANTHER" id="PTHR33406">
    <property type="entry name" value="MEMBRANE PROTEIN MJ1562-RELATED"/>
    <property type="match status" value="1"/>
</dbReference>
<feature type="transmembrane region" description="Helical" evidence="6">
    <location>
        <begin position="287"/>
        <end position="313"/>
    </location>
</feature>
<organism evidence="8 9">
    <name type="scientific">Nocardioides caricicola</name>
    <dbReference type="NCBI Taxonomy" id="634770"/>
    <lineage>
        <taxon>Bacteria</taxon>
        <taxon>Bacillati</taxon>
        <taxon>Actinomycetota</taxon>
        <taxon>Actinomycetes</taxon>
        <taxon>Propionibacteriales</taxon>
        <taxon>Nocardioidaceae</taxon>
        <taxon>Nocardioides</taxon>
    </lineage>
</organism>
<dbReference type="PANTHER" id="PTHR33406:SF13">
    <property type="entry name" value="MEMBRANE PROTEIN YDFJ"/>
    <property type="match status" value="1"/>
</dbReference>
<dbReference type="RefSeq" id="WP_345170675.1">
    <property type="nucleotide sequence ID" value="NZ_BAABFQ010000001.1"/>
</dbReference>
<comment type="caution">
    <text evidence="8">The sequence shown here is derived from an EMBL/GenBank/DDBJ whole genome shotgun (WGS) entry which is preliminary data.</text>
</comment>
<feature type="transmembrane region" description="Helical" evidence="6">
    <location>
        <begin position="20"/>
        <end position="39"/>
    </location>
</feature>
<feature type="transmembrane region" description="Helical" evidence="6">
    <location>
        <begin position="560"/>
        <end position="580"/>
    </location>
</feature>
<keyword evidence="5 6" id="KW-0472">Membrane</keyword>
<evidence type="ECO:0000256" key="4">
    <source>
        <dbReference type="ARBA" id="ARBA00022989"/>
    </source>
</evidence>
<feature type="transmembrane region" description="Helical" evidence="6">
    <location>
        <begin position="612"/>
        <end position="630"/>
    </location>
</feature>
<evidence type="ECO:0000256" key="2">
    <source>
        <dbReference type="ARBA" id="ARBA00022475"/>
    </source>
</evidence>
<dbReference type="Pfam" id="PF03176">
    <property type="entry name" value="MMPL"/>
    <property type="match status" value="2"/>
</dbReference>
<dbReference type="Gene3D" id="1.20.1640.10">
    <property type="entry name" value="Multidrug efflux transporter AcrB transmembrane domain"/>
    <property type="match status" value="2"/>
</dbReference>
<dbReference type="SUPFAM" id="SSF82866">
    <property type="entry name" value="Multidrug efflux transporter AcrB transmembrane domain"/>
    <property type="match status" value="2"/>
</dbReference>
<keyword evidence="2" id="KW-1003">Cell membrane</keyword>
<feature type="transmembrane region" description="Helical" evidence="6">
    <location>
        <begin position="499"/>
        <end position="520"/>
    </location>
</feature>
<name>A0ABW0N252_9ACTN</name>
<dbReference type="InterPro" id="IPR004869">
    <property type="entry name" value="MMPL_dom"/>
</dbReference>
<keyword evidence="3 6" id="KW-0812">Transmembrane</keyword>
<feature type="transmembrane region" description="Helical" evidence="6">
    <location>
        <begin position="527"/>
        <end position="548"/>
    </location>
</feature>
<feature type="transmembrane region" description="Helical" evidence="6">
    <location>
        <begin position="163"/>
        <end position="182"/>
    </location>
</feature>
<feature type="domain" description="SSD" evidence="7">
    <location>
        <begin position="163"/>
        <end position="312"/>
    </location>
</feature>
<feature type="transmembrane region" description="Helical" evidence="6">
    <location>
        <begin position="636"/>
        <end position="657"/>
    </location>
</feature>
<dbReference type="PROSITE" id="PS50156">
    <property type="entry name" value="SSD"/>
    <property type="match status" value="1"/>
</dbReference>
<keyword evidence="9" id="KW-1185">Reference proteome</keyword>
<evidence type="ECO:0000259" key="7">
    <source>
        <dbReference type="PROSITE" id="PS50156"/>
    </source>
</evidence>
<evidence type="ECO:0000256" key="1">
    <source>
        <dbReference type="ARBA" id="ARBA00004651"/>
    </source>
</evidence>
<keyword evidence="4 6" id="KW-1133">Transmembrane helix</keyword>
<dbReference type="InterPro" id="IPR050545">
    <property type="entry name" value="Mycobact_MmpL"/>
</dbReference>
<evidence type="ECO:0000313" key="9">
    <source>
        <dbReference type="Proteomes" id="UP001595956"/>
    </source>
</evidence>
<evidence type="ECO:0000256" key="5">
    <source>
        <dbReference type="ARBA" id="ARBA00023136"/>
    </source>
</evidence>
<gene>
    <name evidence="8" type="ORF">ACFPKY_16405</name>
</gene>
<dbReference type="InterPro" id="IPR000731">
    <property type="entry name" value="SSD"/>
</dbReference>
<sequence>MTQLLHRIGGFAALHPWRVVAAWLAVAAVVLAASASYGGDTSDSMEVPGLDSQQATDLLEATGSGQAGLTAQLVVSPPAGLADVRAEALALPHVLGASDPVVSPDGQVGLVTIQYPGLEELSKEDLTALQEVRDRADADPAQQVELRGDLVFAFAEPETGGEVVGLVAALVILLVAFGSVVAAGIPIGVALTGLATAVGAMTLAARHLDVPTWAPVLGSMVGLGVGIDYALFILTRHREQLSDGVPLRESIARAVSTAGASVVLAGGIVVVAILGLTVAGVPFMTAGAFAVSTIVLVMVLASTTLLPALLAIAGNRVNGTRGQARRTRSDERWQRRVEHVVSHPRVYVLGVLGVLVLLALPAFALRAGIPDDGTLPETRTERRAYDLLADGFGPGVNGPLLVVVDTAGDPAVLGPLRDAVAADPGIASVLPPTVSGDIATLVADPTTGPQDAATYDTTERLRTEVIPQALGDGPASAHVGGQTAGFADVGARVNERLPWFVAAVLLLSALLLAVVFRSVLIPLQAALMNLLSIGAAYGVLVMVFQWGWGAELIGLESTVPVVSFIPMFMFAVVFGLSMDYEVFLLSRIREEYDATGDTRGAIVHGLTRTGRVITSAAFIMIAVFLGFVLGEDPATKMFGLGLATAVLVDATLVRMVLLPATMQLFGRWNWWAPGAGRVRAGEPGSLVGSSVTDPSGAP</sequence>
<evidence type="ECO:0000256" key="6">
    <source>
        <dbReference type="SAM" id="Phobius"/>
    </source>
</evidence>
<evidence type="ECO:0000256" key="3">
    <source>
        <dbReference type="ARBA" id="ARBA00022692"/>
    </source>
</evidence>
<feature type="transmembrane region" description="Helical" evidence="6">
    <location>
        <begin position="255"/>
        <end position="281"/>
    </location>
</feature>
<comment type="subcellular location">
    <subcellularLocation>
        <location evidence="1">Cell membrane</location>
        <topology evidence="1">Multi-pass membrane protein</topology>
    </subcellularLocation>
</comment>
<dbReference type="EMBL" id="JBHSMD010000005">
    <property type="protein sequence ID" value="MFC5494699.1"/>
    <property type="molecule type" value="Genomic_DNA"/>
</dbReference>
<reference evidence="9" key="1">
    <citation type="journal article" date="2019" name="Int. J. Syst. Evol. Microbiol.">
        <title>The Global Catalogue of Microorganisms (GCM) 10K type strain sequencing project: providing services to taxonomists for standard genome sequencing and annotation.</title>
        <authorList>
            <consortium name="The Broad Institute Genomics Platform"/>
            <consortium name="The Broad Institute Genome Sequencing Center for Infectious Disease"/>
            <person name="Wu L."/>
            <person name="Ma J."/>
        </authorList>
    </citation>
    <scope>NUCLEOTIDE SEQUENCE [LARGE SCALE GENOMIC DNA]</scope>
    <source>
        <strain evidence="9">KACC 13778</strain>
    </source>
</reference>
<feature type="transmembrane region" description="Helical" evidence="6">
    <location>
        <begin position="346"/>
        <end position="369"/>
    </location>
</feature>
<dbReference type="Proteomes" id="UP001595956">
    <property type="component" value="Unassembled WGS sequence"/>
</dbReference>
<evidence type="ECO:0000313" key="8">
    <source>
        <dbReference type="EMBL" id="MFC5494699.1"/>
    </source>
</evidence>
<feature type="transmembrane region" description="Helical" evidence="6">
    <location>
        <begin position="214"/>
        <end position="234"/>
    </location>
</feature>